<protein>
    <submittedName>
        <fullName evidence="1">Uncharacterized protein</fullName>
    </submittedName>
</protein>
<proteinExistence type="predicted"/>
<evidence type="ECO:0000313" key="1">
    <source>
        <dbReference type="EMBL" id="KOF80358.1"/>
    </source>
</evidence>
<sequence>MQGSLKTEQPHMYLYRISEETLVFQFILIIAAKPLLVSKNEDDISVSKPFSLSYRKTKSKEAFWANCQQTL</sequence>
<organism evidence="1">
    <name type="scientific">Octopus bimaculoides</name>
    <name type="common">California two-spotted octopus</name>
    <dbReference type="NCBI Taxonomy" id="37653"/>
    <lineage>
        <taxon>Eukaryota</taxon>
        <taxon>Metazoa</taxon>
        <taxon>Spiralia</taxon>
        <taxon>Lophotrochozoa</taxon>
        <taxon>Mollusca</taxon>
        <taxon>Cephalopoda</taxon>
        <taxon>Coleoidea</taxon>
        <taxon>Octopodiformes</taxon>
        <taxon>Octopoda</taxon>
        <taxon>Incirrata</taxon>
        <taxon>Octopodidae</taxon>
        <taxon>Octopus</taxon>
    </lineage>
</organism>
<reference evidence="1" key="1">
    <citation type="submission" date="2015-07" db="EMBL/GenBank/DDBJ databases">
        <title>MeaNS - Measles Nucleotide Surveillance Program.</title>
        <authorList>
            <person name="Tran T."/>
            <person name="Druce J."/>
        </authorList>
    </citation>
    <scope>NUCLEOTIDE SEQUENCE</scope>
    <source>
        <strain evidence="1">UCB-OBI-ISO-001</strain>
        <tissue evidence="1">Gonad</tissue>
    </source>
</reference>
<gene>
    <name evidence="1" type="ORF">OCBIM_22027983mg</name>
</gene>
<accession>A0A0L8GTQ2</accession>
<dbReference type="EMBL" id="KQ420415">
    <property type="protein sequence ID" value="KOF80358.1"/>
    <property type="molecule type" value="Genomic_DNA"/>
</dbReference>
<dbReference type="AlphaFoldDB" id="A0A0L8GTQ2"/>
<name>A0A0L8GTQ2_OCTBM</name>